<dbReference type="EMBL" id="AHMH02000052">
    <property type="protein sequence ID" value="EMN01463.1"/>
    <property type="molecule type" value="Genomic_DNA"/>
</dbReference>
<sequence length="39" mass="4589">MGMNRRSAIEPVISHLKHDHNMVRNFLKGKEGDLIRCWV</sequence>
<evidence type="ECO:0000313" key="2">
    <source>
        <dbReference type="Proteomes" id="UP000012099"/>
    </source>
</evidence>
<proteinExistence type="predicted"/>
<protein>
    <submittedName>
        <fullName evidence="1">Uncharacterized protein</fullName>
    </submittedName>
</protein>
<dbReference type="Proteomes" id="UP000012099">
    <property type="component" value="Unassembled WGS sequence"/>
</dbReference>
<organism evidence="1 2">
    <name type="scientific">Leptospira noguchii str. 2007001578</name>
    <dbReference type="NCBI Taxonomy" id="1049974"/>
    <lineage>
        <taxon>Bacteria</taxon>
        <taxon>Pseudomonadati</taxon>
        <taxon>Spirochaetota</taxon>
        <taxon>Spirochaetia</taxon>
        <taxon>Leptospirales</taxon>
        <taxon>Leptospiraceae</taxon>
        <taxon>Leptospira</taxon>
    </lineage>
</organism>
<name>A0ABN0J3U2_9LEPT</name>
<evidence type="ECO:0000313" key="1">
    <source>
        <dbReference type="EMBL" id="EMN01463.1"/>
    </source>
</evidence>
<accession>A0ABN0J3U2</accession>
<reference evidence="1 2" key="1">
    <citation type="submission" date="2013-01" db="EMBL/GenBank/DDBJ databases">
        <authorList>
            <person name="Harkins D.M."/>
            <person name="Durkin A.S."/>
            <person name="Brinkac L.M."/>
            <person name="Haft D.H."/>
            <person name="Selengut J.D."/>
            <person name="Sanka R."/>
            <person name="DePew J."/>
            <person name="Purushe J."/>
            <person name="Whelen A.C."/>
            <person name="Vinetz J.M."/>
            <person name="Sutton G.G."/>
            <person name="Nierman W.C."/>
            <person name="Fouts D.E."/>
        </authorList>
    </citation>
    <scope>NUCLEOTIDE SEQUENCE [LARGE SCALE GENOMIC DNA]</scope>
    <source>
        <strain evidence="1 2">2007001578</strain>
    </source>
</reference>
<comment type="caution">
    <text evidence="1">The sequence shown here is derived from an EMBL/GenBank/DDBJ whole genome shotgun (WGS) entry which is preliminary data.</text>
</comment>
<gene>
    <name evidence="1" type="ORF">LEP1GSC035_4071</name>
</gene>
<keyword evidence="2" id="KW-1185">Reference proteome</keyword>